<evidence type="ECO:0000256" key="5">
    <source>
        <dbReference type="ARBA" id="ARBA00022840"/>
    </source>
</evidence>
<dbReference type="SUPFAM" id="SSF52540">
    <property type="entry name" value="P-loop containing nucleoside triphosphate hydrolases"/>
    <property type="match status" value="1"/>
</dbReference>
<feature type="region of interest" description="Disordered" evidence="8">
    <location>
        <begin position="980"/>
        <end position="1001"/>
    </location>
</feature>
<dbReference type="InterPro" id="IPR004582">
    <property type="entry name" value="Checkpoint_prot_Rad17_Rad24"/>
</dbReference>
<dbReference type="GO" id="GO:0005524">
    <property type="term" value="F:ATP binding"/>
    <property type="evidence" value="ECO:0007669"/>
    <property type="project" value="UniProtKB-KW"/>
</dbReference>
<dbReference type="PANTHER" id="PTHR12172">
    <property type="entry name" value="CELL CYCLE CHECKPOINT PROTEIN RAD17"/>
    <property type="match status" value="1"/>
</dbReference>
<keyword evidence="3" id="KW-0547">Nucleotide-binding</keyword>
<feature type="region of interest" description="Disordered" evidence="8">
    <location>
        <begin position="1069"/>
        <end position="1144"/>
    </location>
</feature>
<evidence type="ECO:0000313" key="11">
    <source>
        <dbReference type="Proteomes" id="UP000018087"/>
    </source>
</evidence>
<dbReference type="Pfam" id="PF25812">
    <property type="entry name" value="RAD24_helical"/>
    <property type="match status" value="1"/>
</dbReference>
<feature type="compositionally biased region" description="Low complexity" evidence="8">
    <location>
        <begin position="614"/>
        <end position="623"/>
    </location>
</feature>
<evidence type="ECO:0000256" key="2">
    <source>
        <dbReference type="ARBA" id="ARBA00006168"/>
    </source>
</evidence>
<sequence length="1294" mass="138939">MDTRDKIPKRTTITTYWTRRYVFACDHTADRYYPVKDICSNSNSPRDLINNVPFLLPLRVGCECSACLRRHVFDRVQAKAAEVRASFNMLRAMLDHRSMASDDGLDTPLLIDDDAGADDDDEVWPEQPPTLESLSRLYATVAETQATATPNINSDGTTKSSIPGRPGTLSERIRSLREDLERRRQASETSSKLAKTGKRNVLDDSDSEDEKAREQRKTSLRNFFSPNKTISTSTGAASDASPAKSTAAIPTTPTASPTPTRRTRVAAAHTKTPTKSPSKNSKSVAASSPAPSSPFGRILSSRVKDSNSKNGAAGTNGNANGGGSASAGSSPCPSPEKRRGNKALKGQVDERGKSADLVALFTKQAEKAQNSPPKKTVRLALDVDMGSDPIASEDDDIKDDDGGIAESSAVVASYVGSRAQKRWKSSTNGSAAKSNLSNLSSQQLPSSLPLSSSSALPISTLTSSQRFKRPIRPGGSNGAAAANDDDLRPWSERFAPTNLDELAVHKKKVTDVRRWLDDVMHGHLRQRLLVLKGAAGTGKTTTVRLLAKDMNLDVLEWRNPTGAYASGATSMGFTSAAAQFDEFLNRGSKFSQLDLEDTSSDSDDSTSRQTARTNGSSNGNGNDKSSDLSTPRRRKVIVIEEFPNTFMRSSSALTGFRNSVLQYLAANTPSLAAYAQRRASFDPDTIAPVIMIVSETLLTTTSASADSFTAHRLLGPEILRHPGTGLIEFNAIAPSLLAKALELIVQKEARKSGRRRTPGPLVLKRLGEVGDVRSAVASLEFLCVKGDDQGDWGAKVAFTKSRKGPKDAALTKGERETLEMVSQREASLGVFHAVGKVVYNKREDLPRPPDTEEALAEMLPDYFAHHARPKRTLVAADTLIDEIGTDTHTFISALHENYALSCEQTGPHDPMSSVDYLNGCIEYLSESDLLCPTWDIFFGGRGSNRSNFGRDSGSHVLRQDEMAFQVAVRGLLFSLPSPVKRSSGGHYQRGDGGNGGGSGVGVGAGGGGNQFKMFYPMSLKLWRSREEMEALVDVWSSKLLRGEVVQQGGGPPSTQQSGGNRALSFRRSAPRFSSNGNSSSQASGFAPSPSQARVATTNDDADRKGIVIKKEDSDHSASSLANISEKTEKPSQTSSSLPPPPLLSLGSSARKELLLERLPYMALIARSKRCSFGSMGMRDLEKVVSFHGIGAAAAATGNDDADEDAADANSGIGAGMSMGDDAWATDRPTDDSQSSPRKPRRPLQAYGRQPAPPPPPANGRASKMQANDADDLDVLPGLPMYNLYLSDDDIEEVD</sequence>
<dbReference type="GO" id="GO:0006281">
    <property type="term" value="P:DNA repair"/>
    <property type="evidence" value="ECO:0007669"/>
    <property type="project" value="InterPro"/>
</dbReference>
<keyword evidence="4" id="KW-0227">DNA damage</keyword>
<dbReference type="InterPro" id="IPR027417">
    <property type="entry name" value="P-loop_NTPase"/>
</dbReference>
<proteinExistence type="inferred from homology"/>
<evidence type="ECO:0000256" key="1">
    <source>
        <dbReference type="ARBA" id="ARBA00004123"/>
    </source>
</evidence>
<feature type="region of interest" description="Disordered" evidence="8">
    <location>
        <begin position="417"/>
        <end position="452"/>
    </location>
</feature>
<evidence type="ECO:0000256" key="6">
    <source>
        <dbReference type="ARBA" id="ARBA00023242"/>
    </source>
</evidence>
<dbReference type="GO" id="GO:0003689">
    <property type="term" value="F:DNA clamp loader activity"/>
    <property type="evidence" value="ECO:0007669"/>
    <property type="project" value="TreeGrafter"/>
</dbReference>
<feature type="region of interest" description="Disordered" evidence="8">
    <location>
        <begin position="465"/>
        <end position="484"/>
    </location>
</feature>
<feature type="region of interest" description="Disordered" evidence="8">
    <location>
        <begin position="145"/>
        <end position="350"/>
    </location>
</feature>
<organism evidence="10 11">
    <name type="scientific">Sporothrix schenckii (strain ATCC 58251 / de Perez 2211183)</name>
    <name type="common">Rose-picker's disease fungus</name>
    <dbReference type="NCBI Taxonomy" id="1391915"/>
    <lineage>
        <taxon>Eukaryota</taxon>
        <taxon>Fungi</taxon>
        <taxon>Dikarya</taxon>
        <taxon>Ascomycota</taxon>
        <taxon>Pezizomycotina</taxon>
        <taxon>Sordariomycetes</taxon>
        <taxon>Sordariomycetidae</taxon>
        <taxon>Ophiostomatales</taxon>
        <taxon>Ophiostomataceae</taxon>
        <taxon>Sporothrix</taxon>
    </lineage>
</organism>
<keyword evidence="7" id="KW-0131">Cell cycle</keyword>
<feature type="compositionally biased region" description="Polar residues" evidence="8">
    <location>
        <begin position="145"/>
        <end position="161"/>
    </location>
</feature>
<dbReference type="EMBL" id="KI440851">
    <property type="protein sequence ID" value="ERS96009.1"/>
    <property type="molecule type" value="Genomic_DNA"/>
</dbReference>
<feature type="region of interest" description="Disordered" evidence="8">
    <location>
        <begin position="594"/>
        <end position="630"/>
    </location>
</feature>
<evidence type="ECO:0000313" key="10">
    <source>
        <dbReference type="EMBL" id="ERS96009.1"/>
    </source>
</evidence>
<feature type="compositionally biased region" description="Gly residues" evidence="8">
    <location>
        <begin position="990"/>
        <end position="1001"/>
    </location>
</feature>
<feature type="compositionally biased region" description="Low complexity" evidence="8">
    <location>
        <begin position="308"/>
        <end position="318"/>
    </location>
</feature>
<dbReference type="GO" id="GO:0003682">
    <property type="term" value="F:chromatin binding"/>
    <property type="evidence" value="ECO:0007669"/>
    <property type="project" value="TreeGrafter"/>
</dbReference>
<evidence type="ECO:0000256" key="8">
    <source>
        <dbReference type="SAM" id="MobiDB-lite"/>
    </source>
</evidence>
<protein>
    <recommendedName>
        <fullName evidence="9">Checkpoint protein RAD24-like helical bundle domain-containing protein</fullName>
    </recommendedName>
</protein>
<dbReference type="PANTHER" id="PTHR12172:SF0">
    <property type="entry name" value="CELL CYCLE CHECKPOINT PROTEIN RAD17"/>
    <property type="match status" value="1"/>
</dbReference>
<gene>
    <name evidence="10" type="ORF">HMPREF1624_07545</name>
</gene>
<feature type="compositionally biased region" description="Low complexity" evidence="8">
    <location>
        <begin position="240"/>
        <end position="294"/>
    </location>
</feature>
<dbReference type="eggNOG" id="KOG1970">
    <property type="taxonomic scope" value="Eukaryota"/>
</dbReference>
<dbReference type="HOGENOM" id="CLU_006397_1_0_1"/>
<keyword evidence="11" id="KW-1185">Reference proteome</keyword>
<feature type="compositionally biased region" description="Polar residues" evidence="8">
    <location>
        <begin position="220"/>
        <end position="236"/>
    </location>
</feature>
<evidence type="ECO:0000256" key="3">
    <source>
        <dbReference type="ARBA" id="ARBA00022741"/>
    </source>
</evidence>
<feature type="domain" description="Checkpoint protein RAD24-like helical bundle" evidence="9">
    <location>
        <begin position="825"/>
        <end position="967"/>
    </location>
</feature>
<comment type="subcellular location">
    <subcellularLocation>
        <location evidence="1">Nucleus</location>
    </subcellularLocation>
</comment>
<name>U7PMQ2_SPOS1</name>
<evidence type="ECO:0000256" key="7">
    <source>
        <dbReference type="ARBA" id="ARBA00023306"/>
    </source>
</evidence>
<evidence type="ECO:0000256" key="4">
    <source>
        <dbReference type="ARBA" id="ARBA00022763"/>
    </source>
</evidence>
<dbReference type="Pfam" id="PF03215">
    <property type="entry name" value="Rad17"/>
    <property type="match status" value="1"/>
</dbReference>
<feature type="compositionally biased region" description="Basic and acidic residues" evidence="8">
    <location>
        <begin position="171"/>
        <end position="186"/>
    </location>
</feature>
<feature type="region of interest" description="Disordered" evidence="8">
    <location>
        <begin position="105"/>
        <end position="128"/>
    </location>
</feature>
<evidence type="ECO:0000259" key="9">
    <source>
        <dbReference type="Pfam" id="PF25812"/>
    </source>
</evidence>
<dbReference type="OrthoDB" id="10265971at2759"/>
<feature type="compositionally biased region" description="Basic and acidic residues" evidence="8">
    <location>
        <begin position="1100"/>
        <end position="1115"/>
    </location>
</feature>
<comment type="similarity">
    <text evidence="2">Belongs to the rad17/RAD24 family.</text>
</comment>
<keyword evidence="6" id="KW-0539">Nucleus</keyword>
<keyword evidence="5" id="KW-0067">ATP-binding</keyword>
<dbReference type="AlphaFoldDB" id="U7PMQ2"/>
<reference evidence="11" key="1">
    <citation type="journal article" date="2014" name="Genome Announc.">
        <title>Genome sequence of the pathogenic fungus Sporothrix schenckii (ATCC 58251).</title>
        <authorList>
            <person name="Cuomo C.A."/>
            <person name="Rodriguez-Del Valle N."/>
            <person name="Perez-Sanchez L."/>
            <person name="Abouelleil A."/>
            <person name="Goldberg J."/>
            <person name="Young S."/>
            <person name="Zeng Q."/>
            <person name="Birren B.W."/>
        </authorList>
    </citation>
    <scope>NUCLEOTIDE SEQUENCE [LARGE SCALE GENOMIC DNA]</scope>
    <source>
        <strain evidence="11">ATCC 58251 / de Perez 2211183</strain>
    </source>
</reference>
<dbReference type="InterPro" id="IPR057927">
    <property type="entry name" value="RAD24-like_helical"/>
</dbReference>
<feature type="compositionally biased region" description="Acidic residues" evidence="8">
    <location>
        <begin position="111"/>
        <end position="124"/>
    </location>
</feature>
<dbReference type="GO" id="GO:0033314">
    <property type="term" value="P:mitotic DNA replication checkpoint signaling"/>
    <property type="evidence" value="ECO:0007669"/>
    <property type="project" value="TreeGrafter"/>
</dbReference>
<dbReference type="GO" id="GO:0000077">
    <property type="term" value="P:DNA damage checkpoint signaling"/>
    <property type="evidence" value="ECO:0007669"/>
    <property type="project" value="TreeGrafter"/>
</dbReference>
<feature type="compositionally biased region" description="Polar residues" evidence="8">
    <location>
        <begin position="1088"/>
        <end position="1098"/>
    </location>
</feature>
<feature type="compositionally biased region" description="Low complexity" evidence="8">
    <location>
        <begin position="430"/>
        <end position="452"/>
    </location>
</feature>
<dbReference type="Proteomes" id="UP000018087">
    <property type="component" value="Unassembled WGS sequence"/>
</dbReference>
<dbReference type="STRING" id="1391915.U7PMQ2"/>
<feature type="compositionally biased region" description="Low complexity" evidence="8">
    <location>
        <begin position="1072"/>
        <end position="1086"/>
    </location>
</feature>
<dbReference type="Gene3D" id="3.40.50.300">
    <property type="entry name" value="P-loop containing nucleotide triphosphate hydrolases"/>
    <property type="match status" value="1"/>
</dbReference>
<feature type="region of interest" description="Disordered" evidence="8">
    <location>
        <begin position="1195"/>
        <end position="1277"/>
    </location>
</feature>
<accession>U7PMQ2</accession>
<feature type="compositionally biased region" description="Acidic residues" evidence="8">
    <location>
        <begin position="594"/>
        <end position="604"/>
    </location>
</feature>
<dbReference type="GO" id="GO:0005634">
    <property type="term" value="C:nucleus"/>
    <property type="evidence" value="ECO:0007669"/>
    <property type="project" value="UniProtKB-SubCell"/>
</dbReference>